<dbReference type="Proteomes" id="UP000440578">
    <property type="component" value="Unassembled WGS sequence"/>
</dbReference>
<dbReference type="Gene3D" id="1.20.1070.10">
    <property type="entry name" value="Rhodopsin 7-helix transmembrane proteins"/>
    <property type="match status" value="1"/>
</dbReference>
<comment type="caution">
    <text evidence="2">The sequence shown here is derived from an EMBL/GenBank/DDBJ whole genome shotgun (WGS) entry which is preliminary data.</text>
</comment>
<dbReference type="EMBL" id="VIIS01001967">
    <property type="protein sequence ID" value="KAF0290301.1"/>
    <property type="molecule type" value="Genomic_DNA"/>
</dbReference>
<protein>
    <submittedName>
        <fullName evidence="2">Uncharacterized protein</fullName>
    </submittedName>
</protein>
<dbReference type="InterPro" id="IPR053231">
    <property type="entry name" value="GPCR_LN-TM7"/>
</dbReference>
<reference evidence="2 3" key="1">
    <citation type="submission" date="2019-07" db="EMBL/GenBank/DDBJ databases">
        <title>Draft genome assembly of a fouling barnacle, Amphibalanus amphitrite (Darwin, 1854): The first reference genome for Thecostraca.</title>
        <authorList>
            <person name="Kim W."/>
        </authorList>
    </citation>
    <scope>NUCLEOTIDE SEQUENCE [LARGE SCALE GENOMIC DNA]</scope>
    <source>
        <strain evidence="2">SNU_AA5</strain>
        <tissue evidence="2">Soma without cirri and trophi</tissue>
    </source>
</reference>
<gene>
    <name evidence="2" type="ORF">FJT64_011517</name>
</gene>
<keyword evidence="1" id="KW-1133">Transmembrane helix</keyword>
<feature type="transmembrane region" description="Helical" evidence="1">
    <location>
        <begin position="185"/>
        <end position="204"/>
    </location>
</feature>
<name>A0A6A4VLT8_AMPAM</name>
<keyword evidence="3" id="KW-1185">Reference proteome</keyword>
<dbReference type="PANTHER" id="PTHR45902">
    <property type="entry name" value="LATROPHILIN RECEPTOR-LIKE PROTEIN A"/>
    <property type="match status" value="1"/>
</dbReference>
<evidence type="ECO:0000256" key="1">
    <source>
        <dbReference type="SAM" id="Phobius"/>
    </source>
</evidence>
<feature type="transmembrane region" description="Helical" evidence="1">
    <location>
        <begin position="126"/>
        <end position="148"/>
    </location>
</feature>
<keyword evidence="1" id="KW-0812">Transmembrane</keyword>
<dbReference type="AlphaFoldDB" id="A0A6A4VLT8"/>
<feature type="transmembrane region" description="Helical" evidence="1">
    <location>
        <begin position="160"/>
        <end position="179"/>
    </location>
</feature>
<keyword evidence="1" id="KW-0472">Membrane</keyword>
<dbReference type="OrthoDB" id="6134459at2759"/>
<dbReference type="PANTHER" id="PTHR45902:SF4">
    <property type="entry name" value="G-PROTEIN COUPLED RECEPTORS FAMILY 2 PROFILE 2 DOMAIN-CONTAINING PROTEIN"/>
    <property type="match status" value="1"/>
</dbReference>
<organism evidence="2 3">
    <name type="scientific">Amphibalanus amphitrite</name>
    <name type="common">Striped barnacle</name>
    <name type="synonym">Balanus amphitrite</name>
    <dbReference type="NCBI Taxonomy" id="1232801"/>
    <lineage>
        <taxon>Eukaryota</taxon>
        <taxon>Metazoa</taxon>
        <taxon>Ecdysozoa</taxon>
        <taxon>Arthropoda</taxon>
        <taxon>Crustacea</taxon>
        <taxon>Multicrustacea</taxon>
        <taxon>Cirripedia</taxon>
        <taxon>Thoracica</taxon>
        <taxon>Thoracicalcarea</taxon>
        <taxon>Balanomorpha</taxon>
        <taxon>Balanoidea</taxon>
        <taxon>Balanidae</taxon>
        <taxon>Amphibalaninae</taxon>
        <taxon>Amphibalanus</taxon>
    </lineage>
</organism>
<sequence length="404" mass="44474">MIPSQPFPCNDTSFRNGFSLKYRDCIHKMKLSSGVDASEFTNVLLDSTAQAKDNKTLNDATKRKHQVPCVKYLLFADEFELHDDGTVYAISQDRHYSPDEYEHIGENVAICSKIAGFGKIGDTISIIALVFVSASMLCLCLHLAAFCLVPKLRNLPGKNLASFCVALLLSYTCLLAGPFPEVGSSSCRALAIIIYIAFIHILALDQRHGFRRLHHIEAFRDRAPRLQRRPTAAVPVLLSVRPAHHRSPGGVGRLRGSPQRPLGPVPARLRRPGLLVQPAQGHDDVLRCATRRPHGGERGALLRKRHHHPKNVAGDSQHRFVKDEPAAVHAAGTDHGHVVGDRPGRRLAALPAALVHLHRPRHTAGRLHLRLVHADTAREAGRRARAVALLRQEEVLKAVASVLS</sequence>
<evidence type="ECO:0000313" key="3">
    <source>
        <dbReference type="Proteomes" id="UP000440578"/>
    </source>
</evidence>
<proteinExistence type="predicted"/>
<evidence type="ECO:0000313" key="2">
    <source>
        <dbReference type="EMBL" id="KAF0290301.1"/>
    </source>
</evidence>
<accession>A0A6A4VLT8</accession>